<dbReference type="InterPro" id="IPR001763">
    <property type="entry name" value="Rhodanese-like_dom"/>
</dbReference>
<dbReference type="OrthoDB" id="9770030at2"/>
<dbReference type="PANTHER" id="PTHR11364:SF27">
    <property type="entry name" value="SULFURTRANSFERASE"/>
    <property type="match status" value="1"/>
</dbReference>
<evidence type="ECO:0000313" key="4">
    <source>
        <dbReference type="EMBL" id="PWI26487.1"/>
    </source>
</evidence>
<evidence type="ECO:0000259" key="3">
    <source>
        <dbReference type="PROSITE" id="PS50206"/>
    </source>
</evidence>
<evidence type="ECO:0000256" key="2">
    <source>
        <dbReference type="ARBA" id="ARBA00022737"/>
    </source>
</evidence>
<dbReference type="AlphaFoldDB" id="A0A2U3APM9"/>
<organism evidence="4 5">
    <name type="scientific">Kurthia sibirica</name>
    <dbReference type="NCBI Taxonomy" id="202750"/>
    <lineage>
        <taxon>Bacteria</taxon>
        <taxon>Bacillati</taxon>
        <taxon>Bacillota</taxon>
        <taxon>Bacilli</taxon>
        <taxon>Bacillales</taxon>
        <taxon>Caryophanaceae</taxon>
        <taxon>Kurthia</taxon>
    </lineage>
</organism>
<dbReference type="Pfam" id="PF00581">
    <property type="entry name" value="Rhodanese"/>
    <property type="match status" value="2"/>
</dbReference>
<protein>
    <submittedName>
        <fullName evidence="4">Sulfurtransferase</fullName>
    </submittedName>
</protein>
<feature type="domain" description="Rhodanese" evidence="3">
    <location>
        <begin position="162"/>
        <end position="268"/>
    </location>
</feature>
<sequence length="271" mass="30476">MAKVFVAAQDLVNEDIVLIDARYNLADQEEGRQLYNNGHIDEALHWDLTQDLSDRNKEQSGRHPMPEKQQLQALFQRSGLQLEDAIVIYDQGGAPFATRAYYLLTYAGFPNVRVVEDGMNGLLAAGFEFNAKKVEKHPTKLNLNWQDDLYVNLAYVKEVTEGQHDKVLLDARAHNRYIGLVEPMDPIAGHIPGARNFDWEQLAKEGRLFANDALQKVVNPAEKIIVYCGSGVSASPVFAALTELGYEHIQLYTGSYSEWVAHYPIATGEER</sequence>
<dbReference type="Proteomes" id="UP000245938">
    <property type="component" value="Unassembled WGS sequence"/>
</dbReference>
<dbReference type="PANTHER" id="PTHR11364">
    <property type="entry name" value="THIOSULFATE SULFERTANSFERASE"/>
    <property type="match status" value="1"/>
</dbReference>
<accession>A0A2U3APM9</accession>
<evidence type="ECO:0000256" key="1">
    <source>
        <dbReference type="ARBA" id="ARBA00022679"/>
    </source>
</evidence>
<dbReference type="RefSeq" id="WP_109305091.1">
    <property type="nucleotide sequence ID" value="NZ_BJUF01000003.1"/>
</dbReference>
<comment type="caution">
    <text evidence="4">The sequence shown here is derived from an EMBL/GenBank/DDBJ whole genome shotgun (WGS) entry which is preliminary data.</text>
</comment>
<keyword evidence="1 4" id="KW-0808">Transferase</keyword>
<dbReference type="CDD" id="cd01449">
    <property type="entry name" value="TST_Repeat_2"/>
    <property type="match status" value="1"/>
</dbReference>
<dbReference type="GO" id="GO:0004792">
    <property type="term" value="F:thiosulfate-cyanide sulfurtransferase activity"/>
    <property type="evidence" value="ECO:0007669"/>
    <property type="project" value="TreeGrafter"/>
</dbReference>
<dbReference type="SMART" id="SM00450">
    <property type="entry name" value="RHOD"/>
    <property type="match status" value="2"/>
</dbReference>
<dbReference type="PROSITE" id="PS50206">
    <property type="entry name" value="RHODANESE_3"/>
    <property type="match status" value="2"/>
</dbReference>
<keyword evidence="2" id="KW-0677">Repeat</keyword>
<dbReference type="InterPro" id="IPR045078">
    <property type="entry name" value="TST/MPST-like"/>
</dbReference>
<dbReference type="InterPro" id="IPR036873">
    <property type="entry name" value="Rhodanese-like_dom_sf"/>
</dbReference>
<keyword evidence="5" id="KW-1185">Reference proteome</keyword>
<feature type="domain" description="Rhodanese" evidence="3">
    <location>
        <begin position="12"/>
        <end position="131"/>
    </location>
</feature>
<dbReference type="SUPFAM" id="SSF52821">
    <property type="entry name" value="Rhodanese/Cell cycle control phosphatase"/>
    <property type="match status" value="2"/>
</dbReference>
<proteinExistence type="predicted"/>
<reference evidence="4 5" key="1">
    <citation type="submission" date="2018-05" db="EMBL/GenBank/DDBJ databases">
        <title>Kurthia sibirica genome sequence.</title>
        <authorList>
            <person name="Maclea K.S."/>
            <person name="Goen A.E."/>
        </authorList>
    </citation>
    <scope>NUCLEOTIDE SEQUENCE [LARGE SCALE GENOMIC DNA]</scope>
    <source>
        <strain evidence="4 5">ATCC 49154</strain>
    </source>
</reference>
<evidence type="ECO:0000313" key="5">
    <source>
        <dbReference type="Proteomes" id="UP000245938"/>
    </source>
</evidence>
<dbReference type="EMBL" id="QFVR01000003">
    <property type="protein sequence ID" value="PWI26487.1"/>
    <property type="molecule type" value="Genomic_DNA"/>
</dbReference>
<dbReference type="Gene3D" id="3.40.250.10">
    <property type="entry name" value="Rhodanese-like domain"/>
    <property type="match status" value="2"/>
</dbReference>
<name>A0A2U3APM9_9BACL</name>
<dbReference type="CDD" id="cd01448">
    <property type="entry name" value="TST_Repeat_1"/>
    <property type="match status" value="1"/>
</dbReference>
<gene>
    <name evidence="4" type="ORF">DEX24_03920</name>
</gene>